<proteinExistence type="predicted"/>
<organism evidence="1 2">
    <name type="scientific">Paenisporosarcina antarctica</name>
    <dbReference type="NCBI Taxonomy" id="417367"/>
    <lineage>
        <taxon>Bacteria</taxon>
        <taxon>Bacillati</taxon>
        <taxon>Bacillota</taxon>
        <taxon>Bacilli</taxon>
        <taxon>Bacillales</taxon>
        <taxon>Caryophanaceae</taxon>
        <taxon>Paenisporosarcina</taxon>
    </lineage>
</organism>
<evidence type="ECO:0008006" key="3">
    <source>
        <dbReference type="Google" id="ProtNLM"/>
    </source>
</evidence>
<accession>A0A4P6ZUT7</accession>
<dbReference type="KEGG" id="panc:E2636_01250"/>
<protein>
    <recommendedName>
        <fullName evidence="3">Lipoprotein</fullName>
    </recommendedName>
</protein>
<keyword evidence="2" id="KW-1185">Reference proteome</keyword>
<reference evidence="1 2" key="1">
    <citation type="submission" date="2019-03" db="EMBL/GenBank/DDBJ databases">
        <title>Complete genome sequence of Paenisporosarcina antarctica CGMCC 1.6503T.</title>
        <authorList>
            <person name="Rong J.-C."/>
            <person name="Chi N.-Y."/>
            <person name="Zhang Q.-F."/>
        </authorList>
    </citation>
    <scope>NUCLEOTIDE SEQUENCE [LARGE SCALE GENOMIC DNA]</scope>
    <source>
        <strain evidence="1 2">CGMCC 1.6503</strain>
    </source>
</reference>
<dbReference type="AlphaFoldDB" id="A0A4P6ZUT7"/>
<dbReference type="Proteomes" id="UP000294292">
    <property type="component" value="Chromosome"/>
</dbReference>
<sequence length="178" mass="20868">MKKSKEMKYFHFILLVLTLSACTPSPDFEMYEGKSLRIAVVGEPPEVKEEQVHFKEISFDEMTSEELKSYDAVFIMRENLPQAAESYYADIYLNSPNPFFFIQSTKSYNSFIDKEQEYADALDISQYGGYYATGFLASLKDENHKFWRYGLYNDIENNENIKDVYSRIFNTIEQNSHP</sequence>
<name>A0A4P6ZUT7_9BACL</name>
<evidence type="ECO:0000313" key="2">
    <source>
        <dbReference type="Proteomes" id="UP000294292"/>
    </source>
</evidence>
<dbReference type="EMBL" id="CP038015">
    <property type="protein sequence ID" value="QBP39864.1"/>
    <property type="molecule type" value="Genomic_DNA"/>
</dbReference>
<gene>
    <name evidence="1" type="ORF">E2636_01250</name>
</gene>
<evidence type="ECO:0000313" key="1">
    <source>
        <dbReference type="EMBL" id="QBP39864.1"/>
    </source>
</evidence>
<dbReference type="RefSeq" id="WP_134208265.1">
    <property type="nucleotide sequence ID" value="NZ_CP038015.1"/>
</dbReference>
<dbReference type="PROSITE" id="PS51257">
    <property type="entry name" value="PROKAR_LIPOPROTEIN"/>
    <property type="match status" value="1"/>
</dbReference>
<dbReference type="OrthoDB" id="2454533at2"/>